<organism evidence="1 2">
    <name type="scientific">Rousettus aegyptiacus</name>
    <name type="common">Egyptian fruit bat</name>
    <name type="synonym">Pteropus aegyptiacus</name>
    <dbReference type="NCBI Taxonomy" id="9407"/>
    <lineage>
        <taxon>Eukaryota</taxon>
        <taxon>Metazoa</taxon>
        <taxon>Chordata</taxon>
        <taxon>Craniata</taxon>
        <taxon>Vertebrata</taxon>
        <taxon>Euteleostomi</taxon>
        <taxon>Mammalia</taxon>
        <taxon>Eutheria</taxon>
        <taxon>Laurasiatheria</taxon>
        <taxon>Chiroptera</taxon>
        <taxon>Yinpterochiroptera</taxon>
        <taxon>Pteropodoidea</taxon>
        <taxon>Pteropodidae</taxon>
        <taxon>Rousettinae</taxon>
        <taxon>Rousettus</taxon>
    </lineage>
</organism>
<keyword evidence="2" id="KW-1185">Reference proteome</keyword>
<dbReference type="EMBL" id="JACASE010000006">
    <property type="protein sequence ID" value="KAF6456933.1"/>
    <property type="molecule type" value="Genomic_DNA"/>
</dbReference>
<dbReference type="Proteomes" id="UP000593571">
    <property type="component" value="Unassembled WGS sequence"/>
</dbReference>
<dbReference type="AlphaFoldDB" id="A0A7J8GA32"/>
<accession>A0A7J8GA32</accession>
<comment type="caution">
    <text evidence="1">The sequence shown here is derived from an EMBL/GenBank/DDBJ whole genome shotgun (WGS) entry which is preliminary data.</text>
</comment>
<sequence length="173" mass="19157">MCAVISLEAVRPTSALSPHSPLPTPEDRRCHAPFVACIVPAVIYLVLAQGEPAVSTVPGFAFSRHPGLEGGFLQVRTEPCRPREKLRFVPRAVVRALTDAVPAGRHAGCFPWTRHLRLVQFQGRLIRMTVKWHRDVCPDYVLRPSLQRLACSSLCEGQMTFGLGSTESFGEKR</sequence>
<protein>
    <submittedName>
        <fullName evidence="1">Uncharacterized protein</fullName>
    </submittedName>
</protein>
<evidence type="ECO:0000313" key="1">
    <source>
        <dbReference type="EMBL" id="KAF6456933.1"/>
    </source>
</evidence>
<gene>
    <name evidence="1" type="ORF">HJG63_011564</name>
</gene>
<reference evidence="1 2" key="1">
    <citation type="journal article" date="2020" name="Nature">
        <title>Six reference-quality genomes reveal evolution of bat adaptations.</title>
        <authorList>
            <person name="Jebb D."/>
            <person name="Huang Z."/>
            <person name="Pippel M."/>
            <person name="Hughes G.M."/>
            <person name="Lavrichenko K."/>
            <person name="Devanna P."/>
            <person name="Winkler S."/>
            <person name="Jermiin L.S."/>
            <person name="Skirmuntt E.C."/>
            <person name="Katzourakis A."/>
            <person name="Burkitt-Gray L."/>
            <person name="Ray D.A."/>
            <person name="Sullivan K.A.M."/>
            <person name="Roscito J.G."/>
            <person name="Kirilenko B.M."/>
            <person name="Davalos L.M."/>
            <person name="Corthals A.P."/>
            <person name="Power M.L."/>
            <person name="Jones G."/>
            <person name="Ransome R.D."/>
            <person name="Dechmann D.K.N."/>
            <person name="Locatelli A.G."/>
            <person name="Puechmaille S.J."/>
            <person name="Fedrigo O."/>
            <person name="Jarvis E.D."/>
            <person name="Hiller M."/>
            <person name="Vernes S.C."/>
            <person name="Myers E.W."/>
            <person name="Teeling E.C."/>
        </authorList>
    </citation>
    <scope>NUCLEOTIDE SEQUENCE [LARGE SCALE GENOMIC DNA]</scope>
    <source>
        <strain evidence="1">MRouAeg1</strain>
        <tissue evidence="1">Muscle</tissue>
    </source>
</reference>
<evidence type="ECO:0000313" key="2">
    <source>
        <dbReference type="Proteomes" id="UP000593571"/>
    </source>
</evidence>
<proteinExistence type="predicted"/>
<name>A0A7J8GA32_ROUAE</name>